<accession>A0A480H2H0</accession>
<proteinExistence type="predicted"/>
<reference evidence="2" key="1">
    <citation type="journal article" date="2019" name="PeerJ">
        <title>Genes of the pig, Sus scrofa, reconstructed with EvidentialGene.</title>
        <authorList>
            <person name="Gilbert D.G."/>
        </authorList>
    </citation>
    <scope>NUCLEOTIDE SEQUENCE</scope>
</reference>
<dbReference type="AlphaFoldDB" id="A0A480H2H0"/>
<dbReference type="EMBL" id="DQIR01063001">
    <property type="protein sequence ID" value="HDA18477.1"/>
    <property type="molecule type" value="Transcribed_RNA"/>
</dbReference>
<evidence type="ECO:0000313" key="2">
    <source>
        <dbReference type="EMBL" id="HDA18477.1"/>
    </source>
</evidence>
<evidence type="ECO:0000313" key="1">
    <source>
        <dbReference type="EMBL" id="HDA00278.1"/>
    </source>
</evidence>
<sequence>MEENKAGKEVRKRGDRPAQALLCSTAPMSLRVEASDFSLAGKAEPSVHVHLPSSILPLTHTSPGLPCCLSLDHSKHILTEGTAHAAPLPGTLGPETSFLRPLLCCHLLVRPSLTILIFPWGRPHLSNVPWGQ</sequence>
<protein>
    <submittedName>
        <fullName evidence="2">Aspartyl/asparaginyl beta-hydroxylase isoform X1</fullName>
    </submittedName>
    <submittedName>
        <fullName evidence="1">Cartilage-associated protein</fullName>
    </submittedName>
</protein>
<name>A0A480H2H0_PIG</name>
<dbReference type="EMBL" id="DQIR01044802">
    <property type="protein sequence ID" value="HDA00278.1"/>
    <property type="molecule type" value="Transcribed_RNA"/>
</dbReference>
<organism evidence="2">
    <name type="scientific">Sus scrofa</name>
    <name type="common">Pig</name>
    <dbReference type="NCBI Taxonomy" id="9823"/>
    <lineage>
        <taxon>Eukaryota</taxon>
        <taxon>Metazoa</taxon>
        <taxon>Chordata</taxon>
        <taxon>Craniata</taxon>
        <taxon>Vertebrata</taxon>
        <taxon>Euteleostomi</taxon>
        <taxon>Mammalia</taxon>
        <taxon>Eutheria</taxon>
        <taxon>Laurasiatheria</taxon>
        <taxon>Artiodactyla</taxon>
        <taxon>Suina</taxon>
        <taxon>Suidae</taxon>
        <taxon>Sus</taxon>
    </lineage>
</organism>